<evidence type="ECO:0000259" key="1">
    <source>
        <dbReference type="Pfam" id="PF00596"/>
    </source>
</evidence>
<dbReference type="RefSeq" id="XP_018734183.1">
    <property type="nucleotide sequence ID" value="XM_018881606.1"/>
</dbReference>
<dbReference type="AlphaFoldDB" id="A0A167CHI8"/>
<protein>
    <submittedName>
        <fullName evidence="2">Methylthioribulose 1-phosphate dehydratase MDE1</fullName>
    </submittedName>
</protein>
<dbReference type="SUPFAM" id="SSF53639">
    <property type="entry name" value="AraD/HMP-PK domain-like"/>
    <property type="match status" value="1"/>
</dbReference>
<dbReference type="InterPro" id="IPR036409">
    <property type="entry name" value="Aldolase_II/adducin_N_sf"/>
</dbReference>
<dbReference type="GO" id="GO:0019509">
    <property type="term" value="P:L-methionine salvage from methylthioadenosine"/>
    <property type="evidence" value="ECO:0007669"/>
    <property type="project" value="TreeGrafter"/>
</dbReference>
<dbReference type="OrthoDB" id="191080at2759"/>
<dbReference type="Proteomes" id="UP000189580">
    <property type="component" value="Chromosome c"/>
</dbReference>
<keyword evidence="3" id="KW-1185">Reference proteome</keyword>
<dbReference type="PANTHER" id="PTHR10640">
    <property type="entry name" value="METHYLTHIORIBULOSE-1-PHOSPHATE DEHYDRATASE"/>
    <property type="match status" value="1"/>
</dbReference>
<dbReference type="EMBL" id="CP014500">
    <property type="protein sequence ID" value="ANB11706.1"/>
    <property type="molecule type" value="Genomic_DNA"/>
</dbReference>
<dbReference type="PANTHER" id="PTHR10640:SF7">
    <property type="entry name" value="METHYLTHIORIBULOSE-1-PHOSPHATE DEHYDRATASE"/>
    <property type="match status" value="1"/>
</dbReference>
<evidence type="ECO:0000313" key="2">
    <source>
        <dbReference type="EMBL" id="ANB11706.1"/>
    </source>
</evidence>
<dbReference type="GeneID" id="30036669"/>
<dbReference type="Pfam" id="PF00596">
    <property type="entry name" value="Aldolase_II"/>
    <property type="match status" value="1"/>
</dbReference>
<proteinExistence type="predicted"/>
<dbReference type="GO" id="GO:0005737">
    <property type="term" value="C:cytoplasm"/>
    <property type="evidence" value="ECO:0007669"/>
    <property type="project" value="TreeGrafter"/>
</dbReference>
<gene>
    <name evidence="2" type="primary">MDE1</name>
    <name evidence="2" type="ORF">AWJ20_4527</name>
</gene>
<dbReference type="Gene3D" id="3.40.225.10">
    <property type="entry name" value="Class II aldolase/adducin N-terminal domain"/>
    <property type="match status" value="1"/>
</dbReference>
<dbReference type="InterPro" id="IPR001303">
    <property type="entry name" value="Aldolase_II/adducin_N"/>
</dbReference>
<accession>A0A167CHI8</accession>
<dbReference type="GO" id="GO:0046570">
    <property type="term" value="F:methylthioribulose 1-phosphate dehydratase activity"/>
    <property type="evidence" value="ECO:0007669"/>
    <property type="project" value="TreeGrafter"/>
</dbReference>
<feature type="domain" description="Class II aldolase/adducin N-terminal" evidence="1">
    <location>
        <begin position="21"/>
        <end position="60"/>
    </location>
</feature>
<reference evidence="2 3" key="1">
    <citation type="submission" date="2016-02" db="EMBL/GenBank/DDBJ databases">
        <title>Complete genome sequence and transcriptome regulation of the pentose utilising yeast Sugiyamaella lignohabitans.</title>
        <authorList>
            <person name="Bellasio M."/>
            <person name="Peymann A."/>
            <person name="Valli M."/>
            <person name="Sipitzky M."/>
            <person name="Graf A."/>
            <person name="Sauer M."/>
            <person name="Marx H."/>
            <person name="Mattanovich D."/>
        </authorList>
    </citation>
    <scope>NUCLEOTIDE SEQUENCE [LARGE SCALE GENOMIC DNA]</scope>
    <source>
        <strain evidence="2 3">CBS 10342</strain>
    </source>
</reference>
<name>A0A167CHI8_9ASCO</name>
<organism evidence="2 3">
    <name type="scientific">Sugiyamaella lignohabitans</name>
    <dbReference type="NCBI Taxonomy" id="796027"/>
    <lineage>
        <taxon>Eukaryota</taxon>
        <taxon>Fungi</taxon>
        <taxon>Dikarya</taxon>
        <taxon>Ascomycota</taxon>
        <taxon>Saccharomycotina</taxon>
        <taxon>Dipodascomycetes</taxon>
        <taxon>Dipodascales</taxon>
        <taxon>Trichomonascaceae</taxon>
        <taxon>Sugiyamaella</taxon>
    </lineage>
</organism>
<sequence>MSVDEATEKYISSDEGHPAAQISSLCRLFYEFDWVPGTGGGMSIRQGDLVYLAPSGVEKEVCFFKFNN</sequence>
<evidence type="ECO:0000313" key="3">
    <source>
        <dbReference type="Proteomes" id="UP000189580"/>
    </source>
</evidence>
<dbReference type="KEGG" id="slb:AWJ20_4527"/>